<keyword evidence="3" id="KW-1185">Reference proteome</keyword>
<comment type="caution">
    <text evidence="2">The sequence shown here is derived from an EMBL/GenBank/DDBJ whole genome shotgun (WGS) entry which is preliminary data.</text>
</comment>
<protein>
    <submittedName>
        <fullName evidence="2">Uncharacterized protein</fullName>
    </submittedName>
</protein>
<keyword evidence="1" id="KW-1133">Transmembrane helix</keyword>
<evidence type="ECO:0000313" key="2">
    <source>
        <dbReference type="EMBL" id="GGJ74548.1"/>
    </source>
</evidence>
<sequence>MSAETILRMASRRMWRFWAPLISFLLVFCGLTAQLSNGISGLAALVALMLVTTACGDWFTAERAAYNAEHISL</sequence>
<dbReference type="RefSeq" id="WP_188687487.1">
    <property type="nucleotide sequence ID" value="NZ_BMKX01000015.1"/>
</dbReference>
<keyword evidence="1" id="KW-0812">Transmembrane</keyword>
<dbReference type="EMBL" id="BMKX01000015">
    <property type="protein sequence ID" value="GGJ74548.1"/>
    <property type="molecule type" value="Genomic_DNA"/>
</dbReference>
<evidence type="ECO:0000313" key="3">
    <source>
        <dbReference type="Proteomes" id="UP000606115"/>
    </source>
</evidence>
<reference evidence="3" key="1">
    <citation type="journal article" date="2019" name="Int. J. Syst. Evol. Microbiol.">
        <title>The Global Catalogue of Microorganisms (GCM) 10K type strain sequencing project: providing services to taxonomists for standard genome sequencing and annotation.</title>
        <authorList>
            <consortium name="The Broad Institute Genomics Platform"/>
            <consortium name="The Broad Institute Genome Sequencing Center for Infectious Disease"/>
            <person name="Wu L."/>
            <person name="Ma J."/>
        </authorList>
    </citation>
    <scope>NUCLEOTIDE SEQUENCE [LARGE SCALE GENOMIC DNA]</scope>
    <source>
        <strain evidence="3">CGMCC 1.3685</strain>
    </source>
</reference>
<keyword evidence="1" id="KW-0472">Membrane</keyword>
<evidence type="ECO:0000256" key="1">
    <source>
        <dbReference type="SAM" id="Phobius"/>
    </source>
</evidence>
<organism evidence="2 3">
    <name type="scientific">Glutamicibacter ardleyensis</name>
    <dbReference type="NCBI Taxonomy" id="225894"/>
    <lineage>
        <taxon>Bacteria</taxon>
        <taxon>Bacillati</taxon>
        <taxon>Actinomycetota</taxon>
        <taxon>Actinomycetes</taxon>
        <taxon>Micrococcales</taxon>
        <taxon>Micrococcaceae</taxon>
        <taxon>Glutamicibacter</taxon>
    </lineage>
</organism>
<accession>A0ABQ2DV76</accession>
<proteinExistence type="predicted"/>
<feature type="transmembrane region" description="Helical" evidence="1">
    <location>
        <begin position="42"/>
        <end position="61"/>
    </location>
</feature>
<gene>
    <name evidence="2" type="ORF">GCM10007173_36910</name>
</gene>
<dbReference type="GeneID" id="303306013"/>
<name>A0ABQ2DV76_9MICC</name>
<dbReference type="Proteomes" id="UP000606115">
    <property type="component" value="Unassembled WGS sequence"/>
</dbReference>